<evidence type="ECO:0000313" key="5">
    <source>
        <dbReference type="EMBL" id="KAK8944551.1"/>
    </source>
</evidence>
<proteinExistence type="inferred from homology"/>
<dbReference type="NCBIfam" id="TIGR00756">
    <property type="entry name" value="PPR"/>
    <property type="match status" value="1"/>
</dbReference>
<evidence type="ECO:0000256" key="1">
    <source>
        <dbReference type="ARBA" id="ARBA00007626"/>
    </source>
</evidence>
<dbReference type="InterPro" id="IPR002885">
    <property type="entry name" value="PPR_rpt"/>
</dbReference>
<gene>
    <name evidence="5" type="ORF">KSP39_PZI007817</name>
</gene>
<comment type="similarity">
    <text evidence="1">Belongs to the PPR family. P subfamily.</text>
</comment>
<dbReference type="PROSITE" id="PS51375">
    <property type="entry name" value="PPR"/>
    <property type="match status" value="1"/>
</dbReference>
<feature type="region of interest" description="Disordered" evidence="4">
    <location>
        <begin position="95"/>
        <end position="119"/>
    </location>
</feature>
<evidence type="ECO:0000256" key="4">
    <source>
        <dbReference type="SAM" id="MobiDB-lite"/>
    </source>
</evidence>
<sequence length="175" mass="20260">MCYDKFQDSGISPDIKTFNNLLDSYRKARRYEKMSAVMEYMHKYNFSWTLVTYNVVIDAFRRAGDLKQMEHDAETAERLRSRVEELETEVKELKAGKTQLKEASTSRLQATPPPAHYTHDEVEDFCRDANIRTAELILKMMREMGVIKDDCEDITARDLVPEIYGEGESSAGEKD</sequence>
<protein>
    <recommendedName>
        <fullName evidence="7">Pentatricopeptide repeat-containing protein</fullName>
    </recommendedName>
</protein>
<dbReference type="PANTHER" id="PTHR47447">
    <property type="entry name" value="OS03G0856100 PROTEIN"/>
    <property type="match status" value="1"/>
</dbReference>
<keyword evidence="6" id="KW-1185">Reference proteome</keyword>
<organism evidence="5 6">
    <name type="scientific">Platanthera zijinensis</name>
    <dbReference type="NCBI Taxonomy" id="2320716"/>
    <lineage>
        <taxon>Eukaryota</taxon>
        <taxon>Viridiplantae</taxon>
        <taxon>Streptophyta</taxon>
        <taxon>Embryophyta</taxon>
        <taxon>Tracheophyta</taxon>
        <taxon>Spermatophyta</taxon>
        <taxon>Magnoliopsida</taxon>
        <taxon>Liliopsida</taxon>
        <taxon>Asparagales</taxon>
        <taxon>Orchidaceae</taxon>
        <taxon>Orchidoideae</taxon>
        <taxon>Orchideae</taxon>
        <taxon>Orchidinae</taxon>
        <taxon>Platanthera</taxon>
    </lineage>
</organism>
<accession>A0AAP0BNV6</accession>
<feature type="repeat" description="PPR" evidence="3">
    <location>
        <begin position="14"/>
        <end position="48"/>
    </location>
</feature>
<dbReference type="Pfam" id="PF13812">
    <property type="entry name" value="PPR_3"/>
    <property type="match status" value="1"/>
</dbReference>
<reference evidence="5 6" key="1">
    <citation type="journal article" date="2022" name="Nat. Plants">
        <title>Genomes of leafy and leafless Platanthera orchids illuminate the evolution of mycoheterotrophy.</title>
        <authorList>
            <person name="Li M.H."/>
            <person name="Liu K.W."/>
            <person name="Li Z."/>
            <person name="Lu H.C."/>
            <person name="Ye Q.L."/>
            <person name="Zhang D."/>
            <person name="Wang J.Y."/>
            <person name="Li Y.F."/>
            <person name="Zhong Z.M."/>
            <person name="Liu X."/>
            <person name="Yu X."/>
            <person name="Liu D.K."/>
            <person name="Tu X.D."/>
            <person name="Liu B."/>
            <person name="Hao Y."/>
            <person name="Liao X.Y."/>
            <person name="Jiang Y.T."/>
            <person name="Sun W.H."/>
            <person name="Chen J."/>
            <person name="Chen Y.Q."/>
            <person name="Ai Y."/>
            <person name="Zhai J.W."/>
            <person name="Wu S.S."/>
            <person name="Zhou Z."/>
            <person name="Hsiao Y.Y."/>
            <person name="Wu W.L."/>
            <person name="Chen Y.Y."/>
            <person name="Lin Y.F."/>
            <person name="Hsu J.L."/>
            <person name="Li C.Y."/>
            <person name="Wang Z.W."/>
            <person name="Zhao X."/>
            <person name="Zhong W.Y."/>
            <person name="Ma X.K."/>
            <person name="Ma L."/>
            <person name="Huang J."/>
            <person name="Chen G.Z."/>
            <person name="Huang M.Z."/>
            <person name="Huang L."/>
            <person name="Peng D.H."/>
            <person name="Luo Y.B."/>
            <person name="Zou S.Q."/>
            <person name="Chen S.P."/>
            <person name="Lan S."/>
            <person name="Tsai W.C."/>
            <person name="Van de Peer Y."/>
            <person name="Liu Z.J."/>
        </authorList>
    </citation>
    <scope>NUCLEOTIDE SEQUENCE [LARGE SCALE GENOMIC DNA]</scope>
    <source>
        <strain evidence="5">Lor287</strain>
    </source>
</reference>
<keyword evidence="2" id="KW-0677">Repeat</keyword>
<dbReference type="EMBL" id="JBBWWQ010000006">
    <property type="protein sequence ID" value="KAK8944551.1"/>
    <property type="molecule type" value="Genomic_DNA"/>
</dbReference>
<dbReference type="Proteomes" id="UP001418222">
    <property type="component" value="Unassembled WGS sequence"/>
</dbReference>
<dbReference type="InterPro" id="IPR011990">
    <property type="entry name" value="TPR-like_helical_dom_sf"/>
</dbReference>
<evidence type="ECO:0000256" key="3">
    <source>
        <dbReference type="PROSITE-ProRule" id="PRU00708"/>
    </source>
</evidence>
<evidence type="ECO:0000313" key="6">
    <source>
        <dbReference type="Proteomes" id="UP001418222"/>
    </source>
</evidence>
<dbReference type="PANTHER" id="PTHR47447:SF17">
    <property type="entry name" value="OS12G0638900 PROTEIN"/>
    <property type="match status" value="1"/>
</dbReference>
<dbReference type="AlphaFoldDB" id="A0AAP0BNV6"/>
<dbReference type="Gene3D" id="1.25.40.10">
    <property type="entry name" value="Tetratricopeptide repeat domain"/>
    <property type="match status" value="1"/>
</dbReference>
<evidence type="ECO:0000256" key="2">
    <source>
        <dbReference type="ARBA" id="ARBA00022737"/>
    </source>
</evidence>
<comment type="caution">
    <text evidence="5">The sequence shown here is derived from an EMBL/GenBank/DDBJ whole genome shotgun (WGS) entry which is preliminary data.</text>
</comment>
<evidence type="ECO:0008006" key="7">
    <source>
        <dbReference type="Google" id="ProtNLM"/>
    </source>
</evidence>
<name>A0AAP0BNV6_9ASPA</name>